<keyword evidence="2" id="KW-1185">Reference proteome</keyword>
<name>A0ABY1KEL6_9BACL</name>
<evidence type="ECO:0000313" key="1">
    <source>
        <dbReference type="EMBL" id="SIR59049.1"/>
    </source>
</evidence>
<organism evidence="1 2">
    <name type="scientific">Paenibacillus macquariensis</name>
    <dbReference type="NCBI Taxonomy" id="948756"/>
    <lineage>
        <taxon>Bacteria</taxon>
        <taxon>Bacillati</taxon>
        <taxon>Bacillota</taxon>
        <taxon>Bacilli</taxon>
        <taxon>Bacillales</taxon>
        <taxon>Paenibacillaceae</taxon>
        <taxon>Paenibacillus</taxon>
    </lineage>
</organism>
<proteinExistence type="predicted"/>
<gene>
    <name evidence="1" type="ORF">SAMN05421578_12112</name>
</gene>
<sequence length="46" mass="5373">MVVTGPSEMPMVYARMNKKMDKITLSVDLVEDQLFLLVLRGDRYRL</sequence>
<accession>A0ABY1KEL6</accession>
<dbReference type="EMBL" id="FTNK01000021">
    <property type="protein sequence ID" value="SIR59049.1"/>
    <property type="molecule type" value="Genomic_DNA"/>
</dbReference>
<comment type="caution">
    <text evidence="1">The sequence shown here is derived from an EMBL/GenBank/DDBJ whole genome shotgun (WGS) entry which is preliminary data.</text>
</comment>
<dbReference type="Proteomes" id="UP000186666">
    <property type="component" value="Unassembled WGS sequence"/>
</dbReference>
<reference evidence="1 2" key="1">
    <citation type="submission" date="2017-01" db="EMBL/GenBank/DDBJ databases">
        <authorList>
            <person name="Varghese N."/>
            <person name="Submissions S."/>
        </authorList>
    </citation>
    <scope>NUCLEOTIDE SEQUENCE [LARGE SCALE GENOMIC DNA]</scope>
    <source>
        <strain evidence="1 2">ATCC 23464</strain>
    </source>
</reference>
<protein>
    <submittedName>
        <fullName evidence="1">Uncharacterized protein</fullName>
    </submittedName>
</protein>
<evidence type="ECO:0000313" key="2">
    <source>
        <dbReference type="Proteomes" id="UP000186666"/>
    </source>
</evidence>